<evidence type="ECO:0000313" key="3">
    <source>
        <dbReference type="Proteomes" id="UP000242188"/>
    </source>
</evidence>
<sequence>MHYDMMKGLQKNETVNFLHENKKMASVETRINPEISKAIKRQKETNGVEYWKSSPNPKGLQGPQKRTTFDKIHNLKFEFPNGVLPAIPSPSQRLQPFKSSTLPTRGSRKKGLPVGLEAMNRSYNMQVSHSKDVGGHLSPKKASVTDLTCLQLADTLFSHPDQVSPGLYGFSVGKIRYMDYIMESMKTRDELEKENSFHEHFPSVKIPLREGRAPLPPVTGSDAGQTVDLRTGEVLFTGGLLNTGRVSNRRNTSPSERFMASPELRSEDIVIVENTKDVKRRSILKPSKQNLPPKDYPEAEREKNVLSNDHRTCNESPNARVVHSSMNPYRHGSPFDPSQCITITSHPPRNGNGLSGCGISVLTANNNGYLPNRSVRFSVSDEIHEYLPSEPICY</sequence>
<organism evidence="2 3">
    <name type="scientific">Mizuhopecten yessoensis</name>
    <name type="common">Japanese scallop</name>
    <name type="synonym">Patinopecten yessoensis</name>
    <dbReference type="NCBI Taxonomy" id="6573"/>
    <lineage>
        <taxon>Eukaryota</taxon>
        <taxon>Metazoa</taxon>
        <taxon>Spiralia</taxon>
        <taxon>Lophotrochozoa</taxon>
        <taxon>Mollusca</taxon>
        <taxon>Bivalvia</taxon>
        <taxon>Autobranchia</taxon>
        <taxon>Pteriomorphia</taxon>
        <taxon>Pectinida</taxon>
        <taxon>Pectinoidea</taxon>
        <taxon>Pectinidae</taxon>
        <taxon>Mizuhopecten</taxon>
    </lineage>
</organism>
<evidence type="ECO:0000313" key="2">
    <source>
        <dbReference type="EMBL" id="OWF53158.1"/>
    </source>
</evidence>
<protein>
    <submittedName>
        <fullName evidence="2">Uncharacterized protein</fullName>
    </submittedName>
</protein>
<feature type="region of interest" description="Disordered" evidence="1">
    <location>
        <begin position="88"/>
        <end position="110"/>
    </location>
</feature>
<dbReference type="EMBL" id="NEDP02001496">
    <property type="protein sequence ID" value="OWF53158.1"/>
    <property type="molecule type" value="Genomic_DNA"/>
</dbReference>
<reference evidence="2 3" key="1">
    <citation type="journal article" date="2017" name="Nat. Ecol. Evol.">
        <title>Scallop genome provides insights into evolution of bilaterian karyotype and development.</title>
        <authorList>
            <person name="Wang S."/>
            <person name="Zhang J."/>
            <person name="Jiao W."/>
            <person name="Li J."/>
            <person name="Xun X."/>
            <person name="Sun Y."/>
            <person name="Guo X."/>
            <person name="Huan P."/>
            <person name="Dong B."/>
            <person name="Zhang L."/>
            <person name="Hu X."/>
            <person name="Sun X."/>
            <person name="Wang J."/>
            <person name="Zhao C."/>
            <person name="Wang Y."/>
            <person name="Wang D."/>
            <person name="Huang X."/>
            <person name="Wang R."/>
            <person name="Lv J."/>
            <person name="Li Y."/>
            <person name="Zhang Z."/>
            <person name="Liu B."/>
            <person name="Lu W."/>
            <person name="Hui Y."/>
            <person name="Liang J."/>
            <person name="Zhou Z."/>
            <person name="Hou R."/>
            <person name="Li X."/>
            <person name="Liu Y."/>
            <person name="Li H."/>
            <person name="Ning X."/>
            <person name="Lin Y."/>
            <person name="Zhao L."/>
            <person name="Xing Q."/>
            <person name="Dou J."/>
            <person name="Li Y."/>
            <person name="Mao J."/>
            <person name="Guo H."/>
            <person name="Dou H."/>
            <person name="Li T."/>
            <person name="Mu C."/>
            <person name="Jiang W."/>
            <person name="Fu Q."/>
            <person name="Fu X."/>
            <person name="Miao Y."/>
            <person name="Liu J."/>
            <person name="Yu Q."/>
            <person name="Li R."/>
            <person name="Liao H."/>
            <person name="Li X."/>
            <person name="Kong Y."/>
            <person name="Jiang Z."/>
            <person name="Chourrout D."/>
            <person name="Li R."/>
            <person name="Bao Z."/>
        </authorList>
    </citation>
    <scope>NUCLEOTIDE SEQUENCE [LARGE SCALE GENOMIC DNA]</scope>
    <source>
        <strain evidence="2 3">PY_sf001</strain>
    </source>
</reference>
<proteinExistence type="predicted"/>
<evidence type="ECO:0000256" key="1">
    <source>
        <dbReference type="SAM" id="MobiDB-lite"/>
    </source>
</evidence>
<name>A0A210QWP0_MIZYE</name>
<dbReference type="AlphaFoldDB" id="A0A210QWP0"/>
<feature type="compositionally biased region" description="Polar residues" evidence="1">
    <location>
        <begin position="89"/>
        <end position="104"/>
    </location>
</feature>
<gene>
    <name evidence="2" type="ORF">KP79_PYT06999</name>
</gene>
<comment type="caution">
    <text evidence="2">The sequence shown here is derived from an EMBL/GenBank/DDBJ whole genome shotgun (WGS) entry which is preliminary data.</text>
</comment>
<accession>A0A210QWP0</accession>
<dbReference type="Proteomes" id="UP000242188">
    <property type="component" value="Unassembled WGS sequence"/>
</dbReference>
<keyword evidence="3" id="KW-1185">Reference proteome</keyword>